<comment type="caution">
    <text evidence="1">The sequence shown here is derived from an EMBL/GenBank/DDBJ whole genome shotgun (WGS) entry which is preliminary data.</text>
</comment>
<dbReference type="Pfam" id="PF07370">
    <property type="entry name" value="DUF1489"/>
    <property type="match status" value="1"/>
</dbReference>
<dbReference type="RefSeq" id="WP_134761425.1">
    <property type="nucleotide sequence ID" value="NZ_SOZD01000002.1"/>
</dbReference>
<dbReference type="Proteomes" id="UP000298179">
    <property type="component" value="Unassembled WGS sequence"/>
</dbReference>
<dbReference type="AlphaFoldDB" id="A0A4Y8RRE1"/>
<dbReference type="PIRSF" id="PIRSF032025">
    <property type="entry name" value="UCP032025"/>
    <property type="match status" value="1"/>
</dbReference>
<keyword evidence="2" id="KW-1185">Reference proteome</keyword>
<name>A0A4Y8RRE1_9HYPH</name>
<evidence type="ECO:0000313" key="2">
    <source>
        <dbReference type="Proteomes" id="UP000298179"/>
    </source>
</evidence>
<reference evidence="1 2" key="1">
    <citation type="submission" date="2019-03" db="EMBL/GenBank/DDBJ databases">
        <title>Jiella endophytica sp. nov., a novel endophytic bacterium isolated from root of Ficus microcarpa Linn. f.</title>
        <authorList>
            <person name="Tuo L."/>
        </authorList>
    </citation>
    <scope>NUCLEOTIDE SEQUENCE [LARGE SCALE GENOMIC DNA]</scope>
    <source>
        <strain evidence="1 2">CBS5Q-3</strain>
    </source>
</reference>
<dbReference type="OrthoDB" id="9798292at2"/>
<dbReference type="EMBL" id="SOZD01000002">
    <property type="protein sequence ID" value="TFF25257.1"/>
    <property type="molecule type" value="Genomic_DNA"/>
</dbReference>
<dbReference type="InterPro" id="IPR008320">
    <property type="entry name" value="UCP032025"/>
</dbReference>
<organism evidence="1 2">
    <name type="scientific">Jiella endophytica</name>
    <dbReference type="NCBI Taxonomy" id="2558362"/>
    <lineage>
        <taxon>Bacteria</taxon>
        <taxon>Pseudomonadati</taxon>
        <taxon>Pseudomonadota</taxon>
        <taxon>Alphaproteobacteria</taxon>
        <taxon>Hyphomicrobiales</taxon>
        <taxon>Aurantimonadaceae</taxon>
        <taxon>Jiella</taxon>
    </lineage>
</organism>
<protein>
    <submittedName>
        <fullName evidence="1">DUF1489 family protein</fullName>
    </submittedName>
</protein>
<sequence>MALHLLKLCVGAESAPDLAAHIDHRLAMSGATDYWHVTRMVPKRVDELMRGGSLYWVIRGSVQARQAITGIEPFTDEGGIGRCRIMLDRQLVLTRQQPKRPFQGWRYLKQEDAPADLGAFGEAGDGLPPELSIALQELGVI</sequence>
<accession>A0A4Y8RRE1</accession>
<evidence type="ECO:0000313" key="1">
    <source>
        <dbReference type="EMBL" id="TFF25257.1"/>
    </source>
</evidence>
<proteinExistence type="predicted"/>
<gene>
    <name evidence="1" type="ORF">E3C22_07730</name>
</gene>